<evidence type="ECO:0000256" key="4">
    <source>
        <dbReference type="ARBA" id="ARBA00022725"/>
    </source>
</evidence>
<evidence type="ECO:0000256" key="6">
    <source>
        <dbReference type="ARBA" id="ARBA00023040"/>
    </source>
</evidence>
<feature type="transmembrane region" description="Helical" evidence="10">
    <location>
        <begin position="144"/>
        <end position="165"/>
    </location>
</feature>
<protein>
    <submittedName>
        <fullName evidence="12">Olfactory receptor 13A1-like</fullName>
    </submittedName>
</protein>
<evidence type="ECO:0000256" key="3">
    <source>
        <dbReference type="ARBA" id="ARBA00022692"/>
    </source>
</evidence>
<dbReference type="RefSeq" id="XP_022355373.1">
    <property type="nucleotide sequence ID" value="XM_022499665.1"/>
</dbReference>
<dbReference type="KEGG" id="elk:111145053"/>
<sequence length="231" mass="25900">MAISLHPGLQAPVNLFFTNLTLVDTTHTFTILPKLLENLVVNQVDCMLFFLIRLLGAKPLLLLAVACDCHVAIYHSVHYSMLRSWPICALLSGSMWAVTAVSTSMHTGMMTRLTFHGPCQIHHFLHEVPKLLLLSGRPMTLNNIMIITVDIYSGVVNFLFTLVLYSCIITSNPGICQVWASGGHFSTCFSHFLVATWYHSTIIYTYICQASTPPWKMAKWSLCWTRHSASP</sequence>
<dbReference type="GeneID" id="111145053"/>
<keyword evidence="8" id="KW-0675">Receptor</keyword>
<keyword evidence="7 10" id="KW-0472">Membrane</keyword>
<dbReference type="GO" id="GO:0004930">
    <property type="term" value="F:G protein-coupled receptor activity"/>
    <property type="evidence" value="ECO:0007669"/>
    <property type="project" value="UniProtKB-KW"/>
</dbReference>
<reference evidence="12" key="1">
    <citation type="submission" date="2025-08" db="UniProtKB">
        <authorList>
            <consortium name="RefSeq"/>
        </authorList>
    </citation>
    <scope>IDENTIFICATION</scope>
    <source>
        <tissue evidence="12">Blood</tissue>
    </source>
</reference>
<keyword evidence="4" id="KW-0716">Sensory transduction</keyword>
<dbReference type="InterPro" id="IPR000725">
    <property type="entry name" value="Olfact_rcpt"/>
</dbReference>
<dbReference type="PANTHER" id="PTHR26452">
    <property type="entry name" value="OLFACTORY RECEPTOR"/>
    <property type="match status" value="1"/>
</dbReference>
<evidence type="ECO:0000256" key="9">
    <source>
        <dbReference type="ARBA" id="ARBA00023224"/>
    </source>
</evidence>
<dbReference type="InterPro" id="IPR050516">
    <property type="entry name" value="Olfactory_GPCR"/>
</dbReference>
<keyword evidence="4" id="KW-0552">Olfaction</keyword>
<keyword evidence="3 10" id="KW-0812">Transmembrane</keyword>
<evidence type="ECO:0000256" key="8">
    <source>
        <dbReference type="ARBA" id="ARBA00023170"/>
    </source>
</evidence>
<evidence type="ECO:0000313" key="11">
    <source>
        <dbReference type="Proteomes" id="UP000248482"/>
    </source>
</evidence>
<dbReference type="GO" id="GO:0005886">
    <property type="term" value="C:plasma membrane"/>
    <property type="evidence" value="ECO:0007669"/>
    <property type="project" value="UniProtKB-SubCell"/>
</dbReference>
<keyword evidence="6" id="KW-0297">G-protein coupled receptor</keyword>
<comment type="subcellular location">
    <subcellularLocation>
        <location evidence="1">Cell membrane</location>
        <topology evidence="1">Multi-pass membrane protein</topology>
    </subcellularLocation>
</comment>
<keyword evidence="9" id="KW-0807">Transducer</keyword>
<keyword evidence="2" id="KW-1003">Cell membrane</keyword>
<feature type="transmembrane region" description="Helical" evidence="10">
    <location>
        <begin position="83"/>
        <end position="102"/>
    </location>
</feature>
<accession>A0A2Y9J355</accession>
<gene>
    <name evidence="12" type="primary">LOC111145053</name>
</gene>
<proteinExistence type="predicted"/>
<evidence type="ECO:0000256" key="5">
    <source>
        <dbReference type="ARBA" id="ARBA00022989"/>
    </source>
</evidence>
<dbReference type="Pfam" id="PF13853">
    <property type="entry name" value="7tm_4"/>
    <property type="match status" value="1"/>
</dbReference>
<dbReference type="Proteomes" id="UP000248482">
    <property type="component" value="Unplaced"/>
</dbReference>
<evidence type="ECO:0000256" key="1">
    <source>
        <dbReference type="ARBA" id="ARBA00004651"/>
    </source>
</evidence>
<keyword evidence="11" id="KW-1185">Reference proteome</keyword>
<dbReference type="SUPFAM" id="SSF81321">
    <property type="entry name" value="Family A G protein-coupled receptor-like"/>
    <property type="match status" value="1"/>
</dbReference>
<dbReference type="GO" id="GO:0004984">
    <property type="term" value="F:olfactory receptor activity"/>
    <property type="evidence" value="ECO:0007669"/>
    <property type="project" value="InterPro"/>
</dbReference>
<dbReference type="Gene3D" id="1.20.1070.10">
    <property type="entry name" value="Rhodopsin 7-helix transmembrane proteins"/>
    <property type="match status" value="1"/>
</dbReference>
<evidence type="ECO:0000256" key="7">
    <source>
        <dbReference type="ARBA" id="ARBA00023136"/>
    </source>
</evidence>
<organism evidence="11 12">
    <name type="scientific">Enhydra lutris kenyoni</name>
    <name type="common">northern sea otter</name>
    <dbReference type="NCBI Taxonomy" id="391180"/>
    <lineage>
        <taxon>Eukaryota</taxon>
        <taxon>Metazoa</taxon>
        <taxon>Chordata</taxon>
        <taxon>Craniata</taxon>
        <taxon>Vertebrata</taxon>
        <taxon>Euteleostomi</taxon>
        <taxon>Mammalia</taxon>
        <taxon>Eutheria</taxon>
        <taxon>Laurasiatheria</taxon>
        <taxon>Carnivora</taxon>
        <taxon>Caniformia</taxon>
        <taxon>Musteloidea</taxon>
        <taxon>Mustelidae</taxon>
        <taxon>Lutrinae</taxon>
        <taxon>Enhydra</taxon>
    </lineage>
</organism>
<evidence type="ECO:0000313" key="12">
    <source>
        <dbReference type="RefSeq" id="XP_022355373.1"/>
    </source>
</evidence>
<name>A0A2Y9J355_ENHLU</name>
<dbReference type="AlphaFoldDB" id="A0A2Y9J355"/>
<keyword evidence="5 10" id="KW-1133">Transmembrane helix</keyword>
<evidence type="ECO:0000256" key="10">
    <source>
        <dbReference type="SAM" id="Phobius"/>
    </source>
</evidence>
<evidence type="ECO:0000256" key="2">
    <source>
        <dbReference type="ARBA" id="ARBA00022475"/>
    </source>
</evidence>
<dbReference type="STRING" id="391180.A0A2Y9J355"/>